<dbReference type="InterPro" id="IPR000611">
    <property type="entry name" value="NPY_rcpt"/>
</dbReference>
<feature type="region of interest" description="Disordered" evidence="10">
    <location>
        <begin position="269"/>
        <end position="297"/>
    </location>
</feature>
<keyword evidence="6 11" id="KW-0472">Membrane</keyword>
<keyword evidence="8 9" id="KW-0807">Transducer</keyword>
<dbReference type="PRINTS" id="PR00237">
    <property type="entry name" value="GPCRRHODOPSN"/>
</dbReference>
<dbReference type="GO" id="GO:0005886">
    <property type="term" value="C:plasma membrane"/>
    <property type="evidence" value="ECO:0007669"/>
    <property type="project" value="TreeGrafter"/>
</dbReference>
<protein>
    <recommendedName>
        <fullName evidence="12">G-protein coupled receptors family 1 profile domain-containing protein</fullName>
    </recommendedName>
</protein>
<dbReference type="GO" id="GO:0004983">
    <property type="term" value="F:neuropeptide Y receptor activity"/>
    <property type="evidence" value="ECO:0007669"/>
    <property type="project" value="InterPro"/>
</dbReference>
<gene>
    <name evidence="13" type="ORF">LSH36_209g05011</name>
</gene>
<dbReference type="PROSITE" id="PS00237">
    <property type="entry name" value="G_PROTEIN_RECEP_F1_1"/>
    <property type="match status" value="1"/>
</dbReference>
<dbReference type="SUPFAM" id="SSF81321">
    <property type="entry name" value="Family A G protein-coupled receptor-like"/>
    <property type="match status" value="1"/>
</dbReference>
<evidence type="ECO:0000256" key="5">
    <source>
        <dbReference type="ARBA" id="ARBA00023040"/>
    </source>
</evidence>
<feature type="transmembrane region" description="Helical" evidence="11">
    <location>
        <begin position="315"/>
        <end position="336"/>
    </location>
</feature>
<accession>A0AAD9N751</accession>
<reference evidence="13" key="1">
    <citation type="journal article" date="2023" name="Mol. Biol. Evol.">
        <title>Third-Generation Sequencing Reveals the Adaptive Role of the Epigenome in Three Deep-Sea Polychaetes.</title>
        <authorList>
            <person name="Perez M."/>
            <person name="Aroh O."/>
            <person name="Sun Y."/>
            <person name="Lan Y."/>
            <person name="Juniper S.K."/>
            <person name="Young C.R."/>
            <person name="Angers B."/>
            <person name="Qian P.Y."/>
        </authorList>
    </citation>
    <scope>NUCLEOTIDE SEQUENCE</scope>
    <source>
        <strain evidence="13">P08H-3</strain>
    </source>
</reference>
<dbReference type="SMART" id="SM01381">
    <property type="entry name" value="7TM_GPCR_Srsx"/>
    <property type="match status" value="1"/>
</dbReference>
<dbReference type="Proteomes" id="UP001208570">
    <property type="component" value="Unassembled WGS sequence"/>
</dbReference>
<dbReference type="InterPro" id="IPR017452">
    <property type="entry name" value="GPCR_Rhodpsn_7TM"/>
</dbReference>
<evidence type="ECO:0000256" key="4">
    <source>
        <dbReference type="ARBA" id="ARBA00022989"/>
    </source>
</evidence>
<keyword evidence="5 9" id="KW-0297">G-protein coupled receptor</keyword>
<dbReference type="Pfam" id="PF00001">
    <property type="entry name" value="7tm_1"/>
    <property type="match status" value="1"/>
</dbReference>
<dbReference type="PRINTS" id="PR01012">
    <property type="entry name" value="NRPEPTIDEYR"/>
</dbReference>
<evidence type="ECO:0000313" key="13">
    <source>
        <dbReference type="EMBL" id="KAK2156609.1"/>
    </source>
</evidence>
<feature type="transmembrane region" description="Helical" evidence="11">
    <location>
        <begin position="231"/>
        <end position="250"/>
    </location>
</feature>
<evidence type="ECO:0000256" key="8">
    <source>
        <dbReference type="ARBA" id="ARBA00023224"/>
    </source>
</evidence>
<evidence type="ECO:0000256" key="3">
    <source>
        <dbReference type="ARBA" id="ARBA00022692"/>
    </source>
</evidence>
<dbReference type="AlphaFoldDB" id="A0AAD9N751"/>
<evidence type="ECO:0000259" key="12">
    <source>
        <dbReference type="PROSITE" id="PS50262"/>
    </source>
</evidence>
<feature type="transmembrane region" description="Helical" evidence="11">
    <location>
        <begin position="356"/>
        <end position="374"/>
    </location>
</feature>
<evidence type="ECO:0000256" key="6">
    <source>
        <dbReference type="ARBA" id="ARBA00023136"/>
    </source>
</evidence>
<name>A0AAD9N751_9ANNE</name>
<feature type="transmembrane region" description="Helical" evidence="11">
    <location>
        <begin position="67"/>
        <end position="88"/>
    </location>
</feature>
<feature type="transmembrane region" description="Helical" evidence="11">
    <location>
        <begin position="183"/>
        <end position="203"/>
    </location>
</feature>
<comment type="subcellular location">
    <subcellularLocation>
        <location evidence="1">Membrane</location>
        <topology evidence="1">Multi-pass membrane protein</topology>
    </subcellularLocation>
</comment>
<comment type="similarity">
    <text evidence="2 9">Belongs to the G-protein coupled receptor 1 family.</text>
</comment>
<keyword evidence="14" id="KW-1185">Reference proteome</keyword>
<evidence type="ECO:0000256" key="7">
    <source>
        <dbReference type="ARBA" id="ARBA00023170"/>
    </source>
</evidence>
<evidence type="ECO:0000256" key="11">
    <source>
        <dbReference type="SAM" id="Phobius"/>
    </source>
</evidence>
<dbReference type="InterPro" id="IPR000276">
    <property type="entry name" value="GPCR_Rhodpsn"/>
</dbReference>
<comment type="caution">
    <text evidence="13">The sequence shown here is derived from an EMBL/GenBank/DDBJ whole genome shotgun (WGS) entry which is preliminary data.</text>
</comment>
<dbReference type="CDD" id="cd15001">
    <property type="entry name" value="7tmA_GPRnna14-like"/>
    <property type="match status" value="1"/>
</dbReference>
<evidence type="ECO:0000256" key="10">
    <source>
        <dbReference type="SAM" id="MobiDB-lite"/>
    </source>
</evidence>
<dbReference type="EMBL" id="JAODUP010000209">
    <property type="protein sequence ID" value="KAK2156609.1"/>
    <property type="molecule type" value="Genomic_DNA"/>
</dbReference>
<dbReference type="PANTHER" id="PTHR45695">
    <property type="entry name" value="LEUCOKININ RECEPTOR-RELATED"/>
    <property type="match status" value="1"/>
</dbReference>
<evidence type="ECO:0000256" key="2">
    <source>
        <dbReference type="ARBA" id="ARBA00010663"/>
    </source>
</evidence>
<evidence type="ECO:0000313" key="14">
    <source>
        <dbReference type="Proteomes" id="UP001208570"/>
    </source>
</evidence>
<proteinExistence type="inferred from homology"/>
<evidence type="ECO:0000256" key="1">
    <source>
        <dbReference type="ARBA" id="ARBA00004141"/>
    </source>
</evidence>
<dbReference type="PANTHER" id="PTHR45695:SF15">
    <property type="entry name" value="OPSIN RH2"/>
    <property type="match status" value="1"/>
</dbReference>
<dbReference type="PROSITE" id="PS50262">
    <property type="entry name" value="G_PROTEIN_RECEP_F1_2"/>
    <property type="match status" value="1"/>
</dbReference>
<dbReference type="Gene3D" id="1.20.1070.10">
    <property type="entry name" value="Rhodopsin 7-helix transmembrane proteins"/>
    <property type="match status" value="1"/>
</dbReference>
<keyword evidence="3 9" id="KW-0812">Transmembrane</keyword>
<evidence type="ECO:0000256" key="9">
    <source>
        <dbReference type="RuleBase" id="RU000688"/>
    </source>
</evidence>
<organism evidence="13 14">
    <name type="scientific">Paralvinella palmiformis</name>
    <dbReference type="NCBI Taxonomy" id="53620"/>
    <lineage>
        <taxon>Eukaryota</taxon>
        <taxon>Metazoa</taxon>
        <taxon>Spiralia</taxon>
        <taxon>Lophotrochozoa</taxon>
        <taxon>Annelida</taxon>
        <taxon>Polychaeta</taxon>
        <taxon>Sedentaria</taxon>
        <taxon>Canalipalpata</taxon>
        <taxon>Terebellida</taxon>
        <taxon>Terebelliformia</taxon>
        <taxon>Alvinellidae</taxon>
        <taxon>Paralvinella</taxon>
    </lineage>
</organism>
<sequence>MGDRPDSALNPEPEEKVTWFAHPDSGYGTGSAVTAVNFTAGYYPDEYEYDYAASIQMMPLDELVPVGLVYGLTFLLGITGNSLVIFTICRHWRLRSPTNIFLVSLATADLLLVLVCIPIKLVKWFTFTWRLGEVLCKLVHYVQNVSAICSVLTLTAMSMERYYAILHPMRAKYRCTIGRAKRVVILLWILATLLATPIIHGQIHKKVGRSRIGYWCLEEWPMPFYEQIYDISMLVVILIIPLIMMTFAYASICRELWVVATARASMTSSGNRNWKQDNGLTSLTKNNRSSARNARSTVQGAGDDIKVRKQVVKMLVAVIVLFVICWTPLLIDNVLVAFRVLNRLHYGPLKPLRQTFALLAYSNSCVNPIVYAFMSKTFRESFKVALCSCLRGDAYRSRVGRRGRQMELQSNSMSFSSGRTTIGKRSTCAAPVTRCTGIDKEAGIEIEGLSML</sequence>
<feature type="transmembrane region" description="Helical" evidence="11">
    <location>
        <begin position="141"/>
        <end position="163"/>
    </location>
</feature>
<keyword evidence="4 11" id="KW-1133">Transmembrane helix</keyword>
<feature type="transmembrane region" description="Helical" evidence="11">
    <location>
        <begin position="100"/>
        <end position="121"/>
    </location>
</feature>
<feature type="domain" description="G-protein coupled receptors family 1 profile" evidence="12">
    <location>
        <begin position="80"/>
        <end position="371"/>
    </location>
</feature>
<keyword evidence="7 9" id="KW-0675">Receptor</keyword>